<dbReference type="Proteomes" id="UP000234341">
    <property type="component" value="Unassembled WGS sequence"/>
</dbReference>
<evidence type="ECO:0000313" key="1">
    <source>
        <dbReference type="EMBL" id="PLP97675.1"/>
    </source>
</evidence>
<evidence type="ECO:0000313" key="2">
    <source>
        <dbReference type="Proteomes" id="UP000234341"/>
    </source>
</evidence>
<gene>
    <name evidence="1" type="ORF">CYJ10_26345</name>
</gene>
<name>A0A2N5C622_9BURK</name>
<sequence>MAIPRFSKLSALPTAVRRTAWLTLPALLLAVSGIANAQLGDMLKSSPLGGSGSSQGATGAAGALGNLGGLGSISSLGSSSAGNAAGVIEFCMKNNYLNPDAATSAVKDKLLGSVSGGTSDSGYSDGSRGILSTGGGKHMDLSASGLKAEVTKQVCDKILAQGKSML</sequence>
<accession>A0A2N5C622</accession>
<proteinExistence type="predicted"/>
<dbReference type="RefSeq" id="WP_101684389.1">
    <property type="nucleotide sequence ID" value="NZ_PJRP01000016.1"/>
</dbReference>
<dbReference type="Pfam" id="PF10696">
    <property type="entry name" value="DUF2501"/>
    <property type="match status" value="1"/>
</dbReference>
<dbReference type="OrthoDB" id="8565817at2"/>
<reference evidence="1 2" key="1">
    <citation type="submission" date="2017-12" db="EMBL/GenBank/DDBJ databases">
        <title>Genome sequence of the active heterotrophic nitrifier-denitrifier, Cupriavidus pauculus UM1.</title>
        <authorList>
            <person name="Putonti C."/>
            <person name="Castignetti D."/>
        </authorList>
    </citation>
    <scope>NUCLEOTIDE SEQUENCE [LARGE SCALE GENOMIC DNA]</scope>
    <source>
        <strain evidence="1 2">UM1</strain>
    </source>
</reference>
<protein>
    <recommendedName>
        <fullName evidence="3">DUF2501 domain-containing protein</fullName>
    </recommendedName>
</protein>
<comment type="caution">
    <text evidence="1">The sequence shown here is derived from an EMBL/GenBank/DDBJ whole genome shotgun (WGS) entry which is preliminary data.</text>
</comment>
<dbReference type="AlphaFoldDB" id="A0A2N5C622"/>
<dbReference type="EMBL" id="PJRP01000016">
    <property type="protein sequence ID" value="PLP97675.1"/>
    <property type="molecule type" value="Genomic_DNA"/>
</dbReference>
<organism evidence="1 2">
    <name type="scientific">Cupriavidus pauculus</name>
    <dbReference type="NCBI Taxonomy" id="82633"/>
    <lineage>
        <taxon>Bacteria</taxon>
        <taxon>Pseudomonadati</taxon>
        <taxon>Pseudomonadota</taxon>
        <taxon>Betaproteobacteria</taxon>
        <taxon>Burkholderiales</taxon>
        <taxon>Burkholderiaceae</taxon>
        <taxon>Cupriavidus</taxon>
    </lineage>
</organism>
<evidence type="ECO:0008006" key="3">
    <source>
        <dbReference type="Google" id="ProtNLM"/>
    </source>
</evidence>
<dbReference type="InterPro" id="IPR019637">
    <property type="entry name" value="DUF2501"/>
</dbReference>